<dbReference type="PRINTS" id="PR00412">
    <property type="entry name" value="EPOXHYDRLASE"/>
</dbReference>
<dbReference type="InterPro" id="IPR029058">
    <property type="entry name" value="AB_hydrolase_fold"/>
</dbReference>
<evidence type="ECO:0000256" key="3">
    <source>
        <dbReference type="ARBA" id="ARBA00010088"/>
    </source>
</evidence>
<evidence type="ECO:0000256" key="5">
    <source>
        <dbReference type="ARBA" id="ARBA00022797"/>
    </source>
</evidence>
<evidence type="ECO:0000256" key="2">
    <source>
        <dbReference type="ARBA" id="ARBA00004111"/>
    </source>
</evidence>
<gene>
    <name evidence="10" type="ORF">RR48_02842</name>
</gene>
<keyword evidence="8" id="KW-1133">Transmembrane helix</keyword>
<keyword evidence="8" id="KW-0812">Transmembrane</keyword>
<evidence type="ECO:0000256" key="7">
    <source>
        <dbReference type="PIRSR" id="PIRSR001112-1"/>
    </source>
</evidence>
<comment type="catalytic activity">
    <reaction evidence="1">
        <text>1-(4-methoxyphenyl)-N-methyl-N-[(3-methyloxetan-3-yl)methyl]methanamine + H2O = 2-{[(4-methoxybenzyl)(methyl)amino]methyl}-2-methylpropane-1,3-diol</text>
        <dbReference type="Rhea" id="RHEA:55764"/>
        <dbReference type="ChEBI" id="CHEBI:15377"/>
        <dbReference type="ChEBI" id="CHEBI:139161"/>
        <dbReference type="ChEBI" id="CHEBI:139164"/>
        <dbReference type="EC" id="3.3.2.9"/>
    </reaction>
</comment>
<dbReference type="SUPFAM" id="SSF53474">
    <property type="entry name" value="alpha/beta-Hydrolases"/>
    <property type="match status" value="1"/>
</dbReference>
<evidence type="ECO:0000256" key="1">
    <source>
        <dbReference type="ARBA" id="ARBA00000221"/>
    </source>
</evidence>
<dbReference type="InterPro" id="IPR000639">
    <property type="entry name" value="Epox_hydrolase-like"/>
</dbReference>
<keyword evidence="5" id="KW-0058">Aromatic hydrocarbons catabolism</keyword>
<dbReference type="InterPro" id="IPR016292">
    <property type="entry name" value="Epoxide_hydrolase"/>
</dbReference>
<feature type="active site" description="Proton donor" evidence="7">
    <location>
        <position position="430"/>
    </location>
</feature>
<evidence type="ECO:0000313" key="11">
    <source>
        <dbReference type="Proteomes" id="UP000053240"/>
    </source>
</evidence>
<keyword evidence="8" id="KW-0472">Membrane</keyword>
<feature type="active site" description="Nucleophile" evidence="7">
    <location>
        <position position="284"/>
    </location>
</feature>
<dbReference type="Gene3D" id="3.40.50.1820">
    <property type="entry name" value="alpha/beta hydrolase"/>
    <property type="match status" value="1"/>
</dbReference>
<dbReference type="GO" id="GO:0097176">
    <property type="term" value="P:epoxide metabolic process"/>
    <property type="evidence" value="ECO:0007669"/>
    <property type="project" value="TreeGrafter"/>
</dbReference>
<evidence type="ECO:0000259" key="9">
    <source>
        <dbReference type="Pfam" id="PF06441"/>
    </source>
</evidence>
<dbReference type="PIRSF" id="PIRSF001112">
    <property type="entry name" value="Epoxide_hydrolase"/>
    <property type="match status" value="1"/>
</dbReference>
<dbReference type="EMBL" id="KQ459764">
    <property type="protein sequence ID" value="KPJ20089.1"/>
    <property type="molecule type" value="Genomic_DNA"/>
</dbReference>
<dbReference type="InterPro" id="IPR010497">
    <property type="entry name" value="Epoxide_hydro_N"/>
</dbReference>
<accession>A0A0N0PEI4</accession>
<proteinExistence type="inferred from homology"/>
<reference evidence="10 11" key="1">
    <citation type="journal article" date="2015" name="Nat. Commun.">
        <title>Outbred genome sequencing and CRISPR/Cas9 gene editing in butterflies.</title>
        <authorList>
            <person name="Li X."/>
            <person name="Fan D."/>
            <person name="Zhang W."/>
            <person name="Liu G."/>
            <person name="Zhang L."/>
            <person name="Zhao L."/>
            <person name="Fang X."/>
            <person name="Chen L."/>
            <person name="Dong Y."/>
            <person name="Chen Y."/>
            <person name="Ding Y."/>
            <person name="Zhao R."/>
            <person name="Feng M."/>
            <person name="Zhu Y."/>
            <person name="Feng Y."/>
            <person name="Jiang X."/>
            <person name="Zhu D."/>
            <person name="Xiang H."/>
            <person name="Feng X."/>
            <person name="Li S."/>
            <person name="Wang J."/>
            <person name="Zhang G."/>
            <person name="Kronforst M.R."/>
            <person name="Wang W."/>
        </authorList>
    </citation>
    <scope>NUCLEOTIDE SEQUENCE [LARGE SCALE GENOMIC DNA]</scope>
    <source>
        <strain evidence="10">Ya'a_city_454_Pm</strain>
        <tissue evidence="10">Whole body</tissue>
    </source>
</reference>
<dbReference type="EC" id="3.3.2.9" evidence="4"/>
<feature type="transmembrane region" description="Helical" evidence="8">
    <location>
        <begin position="63"/>
        <end position="81"/>
    </location>
</feature>
<dbReference type="GO" id="GO:0033961">
    <property type="term" value="F:cis-stilbene-oxide hydrolase activity"/>
    <property type="evidence" value="ECO:0007669"/>
    <property type="project" value="UniProtKB-EC"/>
</dbReference>
<dbReference type="PANTHER" id="PTHR21661:SF35">
    <property type="entry name" value="EPOXIDE HYDROLASE"/>
    <property type="match status" value="1"/>
</dbReference>
<protein>
    <recommendedName>
        <fullName evidence="4">microsomal epoxide hydrolase</fullName>
        <ecNumber evidence="4">3.3.2.9</ecNumber>
    </recommendedName>
</protein>
<evidence type="ECO:0000313" key="10">
    <source>
        <dbReference type="EMBL" id="KPJ20089.1"/>
    </source>
</evidence>
<keyword evidence="11" id="KW-1185">Reference proteome</keyword>
<dbReference type="AlphaFoldDB" id="A0A0N0PEI4"/>
<evidence type="ECO:0000256" key="4">
    <source>
        <dbReference type="ARBA" id="ARBA00012091"/>
    </source>
</evidence>
<dbReference type="Pfam" id="PF06441">
    <property type="entry name" value="EHN"/>
    <property type="match status" value="1"/>
</dbReference>
<organism evidence="10 11">
    <name type="scientific">Papilio machaon</name>
    <name type="common">Old World swallowtail butterfly</name>
    <dbReference type="NCBI Taxonomy" id="76193"/>
    <lineage>
        <taxon>Eukaryota</taxon>
        <taxon>Metazoa</taxon>
        <taxon>Ecdysozoa</taxon>
        <taxon>Arthropoda</taxon>
        <taxon>Hexapoda</taxon>
        <taxon>Insecta</taxon>
        <taxon>Pterygota</taxon>
        <taxon>Neoptera</taxon>
        <taxon>Endopterygota</taxon>
        <taxon>Lepidoptera</taxon>
        <taxon>Glossata</taxon>
        <taxon>Ditrysia</taxon>
        <taxon>Papilionoidea</taxon>
        <taxon>Papilionidae</taxon>
        <taxon>Papilioninae</taxon>
        <taxon>Papilio</taxon>
    </lineage>
</organism>
<evidence type="ECO:0000256" key="6">
    <source>
        <dbReference type="ARBA" id="ARBA00022801"/>
    </source>
</evidence>
<dbReference type="Proteomes" id="UP000053240">
    <property type="component" value="Unassembled WGS sequence"/>
</dbReference>
<feature type="active site" description="Proton acceptor" evidence="7">
    <location>
        <position position="487"/>
    </location>
</feature>
<dbReference type="InParanoid" id="A0A0N0PEI4"/>
<dbReference type="FunCoup" id="A0A0N0PEI4">
    <property type="interactions" value="209"/>
</dbReference>
<comment type="similarity">
    <text evidence="3">Belongs to the peptidase S33 family.</text>
</comment>
<comment type="subcellular location">
    <subcellularLocation>
        <location evidence="2">Microsome membrane</location>
        <topology evidence="2">Single-pass membrane protein</topology>
    </subcellularLocation>
</comment>
<sequence>MTNTGGPLLVCSHCIIWFPNKRNLQRLLRYGIAASPPLSTNALVLILASAAATVRTGTRMARFLLLVLTTIVVFLVYFLYLKAPPPLPKLDVNEWWGPDELKTKQDLSIRPFKIEFSNSMIEDLRMRLKRHRPSPPPLEGVGFEYGFNSKQTDKWLKYWGEQYPFKEREKFLNQFPQFKTNIQGLDIHFIRVKPEVPKGIEIVPMLLLHGWPGSVREFYEAIPRLTSVSKDRDFAIEVIAPSLVGFGYSDAAVRSGLGTAQMAVVMRNLMKRLGFDKFYIQGGDWGSVVGGHLATLFPEDVLGYHTNLPFSTAPSSLIIPILASVYPSLVFSKQEIDRVYPLFDYYSMLMEEMGYLHLHATKPDTIGIALTDSPSGLLIYILQMFSTWTCRKDVSLPEGGLDLHFSKEQVIDNIMFYWAPNSISTAIRLYAESFSKKHLDTKLDEIPSYVPTWVLQSKHEPLYQAPLVTRLKFPNILNVTVLNDGGHFVALELPKEFSDDVIQAIDKFRKRNSTQKTEL</sequence>
<dbReference type="STRING" id="76193.A0A0N0PEI4"/>
<feature type="transmembrane region" description="Helical" evidence="8">
    <location>
        <begin position="27"/>
        <end position="51"/>
    </location>
</feature>
<feature type="domain" description="Epoxide hydrolase N-terminal" evidence="9">
    <location>
        <begin position="109"/>
        <end position="218"/>
    </location>
</feature>
<dbReference type="PANTHER" id="PTHR21661">
    <property type="entry name" value="EPOXIDE HYDROLASE 1-RELATED"/>
    <property type="match status" value="1"/>
</dbReference>
<evidence type="ECO:0000256" key="8">
    <source>
        <dbReference type="SAM" id="Phobius"/>
    </source>
</evidence>
<keyword evidence="6 10" id="KW-0378">Hydrolase</keyword>
<name>A0A0N0PEI4_PAPMA</name>